<feature type="domain" description="VTT" evidence="8">
    <location>
        <begin position="45"/>
        <end position="174"/>
    </location>
</feature>
<dbReference type="InterPro" id="IPR032818">
    <property type="entry name" value="DedA-like"/>
</dbReference>
<dbReference type="STRING" id="1218108.GCA_000382425_03409"/>
<keyword evidence="6 7" id="KW-0472">Membrane</keyword>
<evidence type="ECO:0000256" key="1">
    <source>
        <dbReference type="ARBA" id="ARBA00004651"/>
    </source>
</evidence>
<dbReference type="Pfam" id="PF09335">
    <property type="entry name" value="VTT_dom"/>
    <property type="match status" value="1"/>
</dbReference>
<dbReference type="PANTHER" id="PTHR30353:SF0">
    <property type="entry name" value="TRANSMEMBRANE PROTEIN"/>
    <property type="match status" value="1"/>
</dbReference>
<dbReference type="Proteomes" id="UP000321245">
    <property type="component" value="Unassembled WGS sequence"/>
</dbReference>
<name>A0A511NJ35_9FLAO</name>
<gene>
    <name evidence="9" type="ORF">EB1_25640</name>
</gene>
<evidence type="ECO:0000313" key="9">
    <source>
        <dbReference type="EMBL" id="GEM52774.1"/>
    </source>
</evidence>
<keyword evidence="10" id="KW-1185">Reference proteome</keyword>
<evidence type="ECO:0000256" key="3">
    <source>
        <dbReference type="ARBA" id="ARBA00022475"/>
    </source>
</evidence>
<accession>A0A511NJ35</accession>
<keyword evidence="5 7" id="KW-1133">Transmembrane helix</keyword>
<evidence type="ECO:0000313" key="10">
    <source>
        <dbReference type="Proteomes" id="UP000321245"/>
    </source>
</evidence>
<dbReference type="RefSeq" id="WP_019976875.1">
    <property type="nucleotide sequence ID" value="NZ_BJXC01000019.1"/>
</dbReference>
<organism evidence="9 10">
    <name type="scientific">Empedobacter brevis NBRC 14943 = ATCC 43319</name>
    <dbReference type="NCBI Taxonomy" id="1218108"/>
    <lineage>
        <taxon>Bacteria</taxon>
        <taxon>Pseudomonadati</taxon>
        <taxon>Bacteroidota</taxon>
        <taxon>Flavobacteriia</taxon>
        <taxon>Flavobacteriales</taxon>
        <taxon>Weeksellaceae</taxon>
        <taxon>Empedobacter</taxon>
    </lineage>
</organism>
<dbReference type="GO" id="GO:0005886">
    <property type="term" value="C:plasma membrane"/>
    <property type="evidence" value="ECO:0007669"/>
    <property type="project" value="UniProtKB-SubCell"/>
</dbReference>
<evidence type="ECO:0000259" key="8">
    <source>
        <dbReference type="Pfam" id="PF09335"/>
    </source>
</evidence>
<dbReference type="EMBL" id="BJXC01000019">
    <property type="protein sequence ID" value="GEM52774.1"/>
    <property type="molecule type" value="Genomic_DNA"/>
</dbReference>
<evidence type="ECO:0000256" key="4">
    <source>
        <dbReference type="ARBA" id="ARBA00022692"/>
    </source>
</evidence>
<feature type="transmembrane region" description="Helical" evidence="7">
    <location>
        <begin position="188"/>
        <end position="206"/>
    </location>
</feature>
<evidence type="ECO:0000256" key="7">
    <source>
        <dbReference type="RuleBase" id="RU367016"/>
    </source>
</evidence>
<dbReference type="PANTHER" id="PTHR30353">
    <property type="entry name" value="INNER MEMBRANE PROTEIN DEDA-RELATED"/>
    <property type="match status" value="1"/>
</dbReference>
<feature type="transmembrane region" description="Helical" evidence="7">
    <location>
        <begin position="65"/>
        <end position="88"/>
    </location>
</feature>
<keyword evidence="4 7" id="KW-0812">Transmembrane</keyword>
<comment type="similarity">
    <text evidence="2 7">Belongs to the DedA family.</text>
</comment>
<protein>
    <submittedName>
        <fullName evidence="9">Cytochrome o ubiquinol oxidase</fullName>
    </submittedName>
</protein>
<dbReference type="GeneID" id="84651436"/>
<feature type="transmembrane region" description="Helical" evidence="7">
    <location>
        <begin position="24"/>
        <end position="45"/>
    </location>
</feature>
<proteinExistence type="inferred from homology"/>
<evidence type="ECO:0000256" key="6">
    <source>
        <dbReference type="ARBA" id="ARBA00023136"/>
    </source>
</evidence>
<sequence length="212" mass="23823">MEILDYILHIDKYLETILNDYQNWFYLILFLLIFIETGLVVMPFLPGDSLLFAAGMLAAAFPEQLNIYIVLGLLWVAAVAGDTVNYTIGKILGIKLVTVTLFGKRIIKDTAIQKTEDFFTKYGSKTIVIARFVPIVRTLAPFVAGISKMHYGTFIQYNVIGGTIWVVGITLSGYFLGTVPLIKNNFEIAVMAIVLFSLFPIVIELIKEKRKK</sequence>
<dbReference type="AlphaFoldDB" id="A0A511NJ35"/>
<evidence type="ECO:0000256" key="2">
    <source>
        <dbReference type="ARBA" id="ARBA00010792"/>
    </source>
</evidence>
<comment type="caution">
    <text evidence="9">The sequence shown here is derived from an EMBL/GenBank/DDBJ whole genome shotgun (WGS) entry which is preliminary data.</text>
</comment>
<reference evidence="9 10" key="1">
    <citation type="submission" date="2019-07" db="EMBL/GenBank/DDBJ databases">
        <title>Whole genome shotgun sequence of Empedobacter brevis NBRC 14943.</title>
        <authorList>
            <person name="Hosoyama A."/>
            <person name="Uohara A."/>
            <person name="Ohji S."/>
            <person name="Ichikawa N."/>
        </authorList>
    </citation>
    <scope>NUCLEOTIDE SEQUENCE [LARGE SCALE GENOMIC DNA]</scope>
    <source>
        <strain evidence="9 10">NBRC 14943</strain>
    </source>
</reference>
<dbReference type="OrthoDB" id="9813426at2"/>
<feature type="transmembrane region" description="Helical" evidence="7">
    <location>
        <begin position="157"/>
        <end position="176"/>
    </location>
</feature>
<dbReference type="InterPro" id="IPR032816">
    <property type="entry name" value="VTT_dom"/>
</dbReference>
<comment type="subcellular location">
    <subcellularLocation>
        <location evidence="1 7">Cell membrane</location>
        <topology evidence="1 7">Multi-pass membrane protein</topology>
    </subcellularLocation>
</comment>
<evidence type="ECO:0000256" key="5">
    <source>
        <dbReference type="ARBA" id="ARBA00022989"/>
    </source>
</evidence>
<keyword evidence="3 7" id="KW-1003">Cell membrane</keyword>